<dbReference type="Gene3D" id="1.20.1690.10">
    <property type="entry name" value="V-type ATP synthase subunit C domain"/>
    <property type="match status" value="2"/>
</dbReference>
<keyword evidence="5" id="KW-1185">Reference proteome</keyword>
<dbReference type="InterPro" id="IPR035067">
    <property type="entry name" value="V-type_ATPase_csu/dsu"/>
</dbReference>
<gene>
    <name evidence="4" type="ORF">GIY09_10220</name>
</gene>
<evidence type="ECO:0000313" key="5">
    <source>
        <dbReference type="Proteomes" id="UP000430975"/>
    </source>
</evidence>
<comment type="similarity">
    <text evidence="1">Belongs to the V-ATPase V0D/AC39 subunit family.</text>
</comment>
<dbReference type="InterPro" id="IPR044911">
    <property type="entry name" value="V-type_ATPase_csu/dsu_dom_3"/>
</dbReference>
<evidence type="ECO:0000313" key="4">
    <source>
        <dbReference type="EMBL" id="MRI86220.1"/>
    </source>
</evidence>
<dbReference type="GO" id="GO:0046961">
    <property type="term" value="F:proton-transporting ATPase activity, rotational mechanism"/>
    <property type="evidence" value="ECO:0007669"/>
    <property type="project" value="InterPro"/>
</dbReference>
<dbReference type="EMBL" id="WJQS01000010">
    <property type="protein sequence ID" value="MRI86220.1"/>
    <property type="molecule type" value="Genomic_DNA"/>
</dbReference>
<comment type="caution">
    <text evidence="4">The sequence shown here is derived from an EMBL/GenBank/DDBJ whole genome shotgun (WGS) entry which is preliminary data.</text>
</comment>
<dbReference type="InterPro" id="IPR036079">
    <property type="entry name" value="ATPase_csu/dsu_sf"/>
</dbReference>
<proteinExistence type="inferred from homology"/>
<dbReference type="InterPro" id="IPR050873">
    <property type="entry name" value="V-ATPase_V0D/AC39_subunit"/>
</dbReference>
<keyword evidence="3" id="KW-0406">Ion transport</keyword>
<dbReference type="PANTHER" id="PTHR38682:SF1">
    <property type="entry name" value="V-TYPE ATP SYNTHASE SUBUNIT C"/>
    <property type="match status" value="1"/>
</dbReference>
<dbReference type="SUPFAM" id="SSF103486">
    <property type="entry name" value="V-type ATP synthase subunit C"/>
    <property type="match status" value="1"/>
</dbReference>
<dbReference type="Proteomes" id="UP000430975">
    <property type="component" value="Unassembled WGS sequence"/>
</dbReference>
<evidence type="ECO:0000256" key="2">
    <source>
        <dbReference type="ARBA" id="ARBA00022448"/>
    </source>
</evidence>
<evidence type="ECO:0000256" key="1">
    <source>
        <dbReference type="ARBA" id="ARBA00006709"/>
    </source>
</evidence>
<protein>
    <recommendedName>
        <fullName evidence="6">V-type ATP synthase subunit C</fullName>
    </recommendedName>
</protein>
<name>A0A6I2GEG8_9LACT</name>
<evidence type="ECO:0008006" key="6">
    <source>
        <dbReference type="Google" id="ProtNLM"/>
    </source>
</evidence>
<keyword evidence="2" id="KW-0813">Transport</keyword>
<dbReference type="Gene3D" id="1.10.132.50">
    <property type="entry name" value="ATP synthase (C/AC39) subunit, domain 3"/>
    <property type="match status" value="1"/>
</dbReference>
<sequence>MFDNEFGSMNVTIRVLENDLLSQSTYDRMLAAESFEDALSILRETTYRDEVEKVLRTHNYDEMITEELEGTYRRLFQLSPVTEIVELATLKYTYQNIKVLIKELISDQDYPELYFDIGRYDITELRQAVSLGKSDVLPQAYLDTINHAKLDYSEFNNVHQVEVLIDRHYFEHLKQLALEIGDPKIIEIVDMQIDFKNISTLIRAKYQNRTPNFLRSILSDAGSLEVEKLIKLGVGDARTLIQSLSETKYKDVLNESLITGGIGISSIKFDYYTDNAMMRKMQDAKLKAFGPLPMLSFIYAKETEARNLRLVLSAKENHIDEEETKGRMRLNYVS</sequence>
<accession>A0A6I2GEG8</accession>
<dbReference type="Pfam" id="PF01992">
    <property type="entry name" value="vATP-synt_AC39"/>
    <property type="match status" value="1"/>
</dbReference>
<dbReference type="InterPro" id="IPR002843">
    <property type="entry name" value="ATPase_V0-cplx_csu/dsu"/>
</dbReference>
<evidence type="ECO:0000256" key="3">
    <source>
        <dbReference type="ARBA" id="ARBA00023065"/>
    </source>
</evidence>
<dbReference type="PANTHER" id="PTHR38682">
    <property type="entry name" value="V-TYPE ATP SYNTHASE SUBUNIT C"/>
    <property type="match status" value="1"/>
</dbReference>
<dbReference type="RefSeq" id="WP_153863926.1">
    <property type="nucleotide sequence ID" value="NZ_WJQS01000010.1"/>
</dbReference>
<organism evidence="4 5">
    <name type="scientific">Fundicoccus ignavus</name>
    <dbReference type="NCBI Taxonomy" id="2664442"/>
    <lineage>
        <taxon>Bacteria</taxon>
        <taxon>Bacillati</taxon>
        <taxon>Bacillota</taxon>
        <taxon>Bacilli</taxon>
        <taxon>Lactobacillales</taxon>
        <taxon>Aerococcaceae</taxon>
        <taxon>Fundicoccus</taxon>
    </lineage>
</organism>
<dbReference type="AlphaFoldDB" id="A0A6I2GEG8"/>
<reference evidence="4 5" key="1">
    <citation type="submission" date="2019-11" db="EMBL/GenBank/DDBJ databases">
        <title>Characterisation of Fundicoccus ignavus gen. nov. sp. nov., a novel genus of the family Aerococcaceae isolated from bulk tank milk.</title>
        <authorList>
            <person name="Siebert A."/>
            <person name="Huptas C."/>
            <person name="Wenning M."/>
            <person name="Scherer S."/>
            <person name="Doll E.V."/>
        </authorList>
    </citation>
    <scope>NUCLEOTIDE SEQUENCE [LARGE SCALE GENOMIC DNA]</scope>
    <source>
        <strain evidence="4 5">WS4759</strain>
    </source>
</reference>